<dbReference type="PROSITE" id="PS51068">
    <property type="entry name" value="FPG_CAT"/>
    <property type="match status" value="1"/>
</dbReference>
<dbReference type="PANTHER" id="PTHR22993:SF9">
    <property type="entry name" value="FORMAMIDOPYRIMIDINE-DNA GLYCOSYLASE"/>
    <property type="match status" value="1"/>
</dbReference>
<evidence type="ECO:0000256" key="4">
    <source>
        <dbReference type="ARBA" id="ARBA00022763"/>
    </source>
</evidence>
<evidence type="ECO:0000256" key="9">
    <source>
        <dbReference type="ARBA" id="ARBA00023204"/>
    </source>
</evidence>
<feature type="domain" description="Formamidopyrimidine-DNA glycosylase catalytic" evidence="15">
    <location>
        <begin position="2"/>
        <end position="118"/>
    </location>
</feature>
<dbReference type="Proteomes" id="UP000616114">
    <property type="component" value="Unassembled WGS sequence"/>
</dbReference>
<keyword evidence="3" id="KW-0479">Metal-binding</keyword>
<dbReference type="SUPFAM" id="SSF57716">
    <property type="entry name" value="Glucocorticoid receptor-like (DNA-binding domain)"/>
    <property type="match status" value="1"/>
</dbReference>
<reference evidence="16" key="1">
    <citation type="journal article" date="2014" name="Int. J. Syst. Evol. Microbiol.">
        <title>Complete genome sequence of Corynebacterium casei LMG S-19264T (=DSM 44701T), isolated from a smear-ripened cheese.</title>
        <authorList>
            <consortium name="US DOE Joint Genome Institute (JGI-PGF)"/>
            <person name="Walter F."/>
            <person name="Albersmeier A."/>
            <person name="Kalinowski J."/>
            <person name="Ruckert C."/>
        </authorList>
    </citation>
    <scope>NUCLEOTIDE SEQUENCE</scope>
    <source>
        <strain evidence="16">CGMCC 1.12785</strain>
    </source>
</reference>
<dbReference type="SMART" id="SM00898">
    <property type="entry name" value="Fapy_DNA_glyco"/>
    <property type="match status" value="1"/>
</dbReference>
<keyword evidence="4" id="KW-0227">DNA damage</keyword>
<dbReference type="Pfam" id="PF06831">
    <property type="entry name" value="H2TH"/>
    <property type="match status" value="1"/>
</dbReference>
<evidence type="ECO:0000256" key="7">
    <source>
        <dbReference type="ARBA" id="ARBA00022833"/>
    </source>
</evidence>
<keyword evidence="10" id="KW-0456">Lyase</keyword>
<evidence type="ECO:0000313" key="17">
    <source>
        <dbReference type="Proteomes" id="UP000616114"/>
    </source>
</evidence>
<evidence type="ECO:0000256" key="3">
    <source>
        <dbReference type="ARBA" id="ARBA00022723"/>
    </source>
</evidence>
<dbReference type="InterPro" id="IPR035937">
    <property type="entry name" value="FPG_N"/>
</dbReference>
<comment type="caution">
    <text evidence="16">The sequence shown here is derived from an EMBL/GenBank/DDBJ whole genome shotgun (WGS) entry which is preliminary data.</text>
</comment>
<evidence type="ECO:0000256" key="1">
    <source>
        <dbReference type="ARBA" id="ARBA00001668"/>
    </source>
</evidence>
<dbReference type="SUPFAM" id="SSF46946">
    <property type="entry name" value="S13-like H2TH domain"/>
    <property type="match status" value="1"/>
</dbReference>
<keyword evidence="8" id="KW-0238">DNA-binding</keyword>
<keyword evidence="12" id="KW-0326">Glycosidase</keyword>
<keyword evidence="9" id="KW-0234">DNA repair</keyword>
<dbReference type="EMBL" id="BMFY01000003">
    <property type="protein sequence ID" value="GGA08033.1"/>
    <property type="molecule type" value="Genomic_DNA"/>
</dbReference>
<proteinExistence type="inferred from homology"/>
<dbReference type="Pfam" id="PF01149">
    <property type="entry name" value="Fapy_DNA_glyco"/>
    <property type="match status" value="1"/>
</dbReference>
<dbReference type="Gene3D" id="3.20.190.10">
    <property type="entry name" value="MutM-like, N-terminal"/>
    <property type="match status" value="1"/>
</dbReference>
<name>A0A8J2TWH2_9MICO</name>
<dbReference type="Gene3D" id="1.10.8.50">
    <property type="match status" value="1"/>
</dbReference>
<accession>A0A8J2TWH2</accession>
<evidence type="ECO:0000259" key="14">
    <source>
        <dbReference type="PROSITE" id="PS51066"/>
    </source>
</evidence>
<evidence type="ECO:0000256" key="12">
    <source>
        <dbReference type="ARBA" id="ARBA00023295"/>
    </source>
</evidence>
<dbReference type="InterPro" id="IPR010979">
    <property type="entry name" value="Ribosomal_uS13-like_H2TH"/>
</dbReference>
<comment type="similarity">
    <text evidence="2">Belongs to the FPG family.</text>
</comment>
<protein>
    <submittedName>
        <fullName evidence="16">Formamidopyrimidine-DNA glycosylase</fullName>
    </submittedName>
</protein>
<dbReference type="InterPro" id="IPR000214">
    <property type="entry name" value="Znf_DNA_glyclase/AP_lyase"/>
</dbReference>
<dbReference type="AlphaFoldDB" id="A0A8J2TWH2"/>
<dbReference type="GO" id="GO:0006284">
    <property type="term" value="P:base-excision repair"/>
    <property type="evidence" value="ECO:0007669"/>
    <property type="project" value="InterPro"/>
</dbReference>
<evidence type="ECO:0000313" key="16">
    <source>
        <dbReference type="EMBL" id="GGA08033.1"/>
    </source>
</evidence>
<dbReference type="InterPro" id="IPR015886">
    <property type="entry name" value="H2TH_FPG"/>
</dbReference>
<sequence>MPELPEVHALAVDLTSRLAGQAIDRLEVLAFQALKTTDPPVTALAGLTVREVRRHGKFLDIVAGDLHLVVHLSLAGWIRWREHAPAPSASRRSTVAARLVLDGGSGIDITEAGTRKALALHLVRDPQDVPGIAKLGPDALEVDEADFAQILASAGRTRIKNLLKKQQLIAGIGNAYSDEILHAARMSPFQLAAMEPEQVSRLHAAMRDTLRGAVERAEGQPASELKREKKGAMAVHGRFGESCPVCGDTIQQVVYSDSTFQYCPTCQTGGKKLSDRGMDRLLK</sequence>
<evidence type="ECO:0000256" key="6">
    <source>
        <dbReference type="ARBA" id="ARBA00022801"/>
    </source>
</evidence>
<organism evidence="16 17">
    <name type="scientific">Sediminivirga luteola</name>
    <dbReference type="NCBI Taxonomy" id="1774748"/>
    <lineage>
        <taxon>Bacteria</taxon>
        <taxon>Bacillati</taxon>
        <taxon>Actinomycetota</taxon>
        <taxon>Actinomycetes</taxon>
        <taxon>Micrococcales</taxon>
        <taxon>Brevibacteriaceae</taxon>
        <taxon>Sediminivirga</taxon>
    </lineage>
</organism>
<dbReference type="SUPFAM" id="SSF81624">
    <property type="entry name" value="N-terminal domain of MutM-like DNA repair proteins"/>
    <property type="match status" value="1"/>
</dbReference>
<evidence type="ECO:0000256" key="5">
    <source>
        <dbReference type="ARBA" id="ARBA00022771"/>
    </source>
</evidence>
<dbReference type="InterPro" id="IPR012319">
    <property type="entry name" value="FPG_cat"/>
</dbReference>
<evidence type="ECO:0000256" key="13">
    <source>
        <dbReference type="PROSITE-ProRule" id="PRU00391"/>
    </source>
</evidence>
<evidence type="ECO:0000256" key="10">
    <source>
        <dbReference type="ARBA" id="ARBA00023239"/>
    </source>
</evidence>
<evidence type="ECO:0000256" key="2">
    <source>
        <dbReference type="ARBA" id="ARBA00009409"/>
    </source>
</evidence>
<comment type="catalytic activity">
    <reaction evidence="1">
        <text>Hydrolysis of DNA containing ring-opened 7-methylguanine residues, releasing 2,6-diamino-4-hydroxy-5-(N-methyl)formamidopyrimidine.</text>
        <dbReference type="EC" id="3.2.2.23"/>
    </reaction>
</comment>
<reference evidence="16" key="2">
    <citation type="submission" date="2020-09" db="EMBL/GenBank/DDBJ databases">
        <authorList>
            <person name="Sun Q."/>
            <person name="Zhou Y."/>
        </authorList>
    </citation>
    <scope>NUCLEOTIDE SEQUENCE</scope>
    <source>
        <strain evidence="16">CGMCC 1.12785</strain>
    </source>
</reference>
<evidence type="ECO:0000259" key="15">
    <source>
        <dbReference type="PROSITE" id="PS51068"/>
    </source>
</evidence>
<keyword evidence="7" id="KW-0862">Zinc</keyword>
<dbReference type="RefSeq" id="WP_188549689.1">
    <property type="nucleotide sequence ID" value="NZ_BMFY01000003.1"/>
</dbReference>
<dbReference type="GO" id="GO:0034039">
    <property type="term" value="F:8-oxo-7,8-dihydroguanine DNA N-glycosylase activity"/>
    <property type="evidence" value="ECO:0007669"/>
    <property type="project" value="TreeGrafter"/>
</dbReference>
<dbReference type="CDD" id="cd08973">
    <property type="entry name" value="BaFpgNei_N_1"/>
    <property type="match status" value="1"/>
</dbReference>
<dbReference type="SMART" id="SM01232">
    <property type="entry name" value="H2TH"/>
    <property type="match status" value="1"/>
</dbReference>
<dbReference type="GO" id="GO:0003906">
    <property type="term" value="F:DNA-(apurinic or apyrimidinic site) endonuclease activity"/>
    <property type="evidence" value="ECO:0007669"/>
    <property type="project" value="InterPro"/>
</dbReference>
<keyword evidence="17" id="KW-1185">Reference proteome</keyword>
<keyword evidence="5 13" id="KW-0863">Zinc-finger</keyword>
<dbReference type="PANTHER" id="PTHR22993">
    <property type="entry name" value="FORMAMIDOPYRIMIDINE-DNA GLYCOSYLASE"/>
    <property type="match status" value="1"/>
</dbReference>
<gene>
    <name evidence="16" type="ORF">GCM10011333_08560</name>
</gene>
<dbReference type="GO" id="GO:0003684">
    <property type="term" value="F:damaged DNA binding"/>
    <property type="evidence" value="ECO:0007669"/>
    <property type="project" value="InterPro"/>
</dbReference>
<dbReference type="GO" id="GO:0016829">
    <property type="term" value="F:lyase activity"/>
    <property type="evidence" value="ECO:0007669"/>
    <property type="project" value="UniProtKB-KW"/>
</dbReference>
<dbReference type="PROSITE" id="PS51066">
    <property type="entry name" value="ZF_FPG_2"/>
    <property type="match status" value="1"/>
</dbReference>
<evidence type="ECO:0000256" key="11">
    <source>
        <dbReference type="ARBA" id="ARBA00023268"/>
    </source>
</evidence>
<evidence type="ECO:0000256" key="8">
    <source>
        <dbReference type="ARBA" id="ARBA00023125"/>
    </source>
</evidence>
<keyword evidence="11" id="KW-0511">Multifunctional enzyme</keyword>
<dbReference type="GO" id="GO:0008270">
    <property type="term" value="F:zinc ion binding"/>
    <property type="evidence" value="ECO:0007669"/>
    <property type="project" value="UniProtKB-KW"/>
</dbReference>
<feature type="domain" description="FPG-type" evidence="14">
    <location>
        <begin position="234"/>
        <end position="268"/>
    </location>
</feature>
<keyword evidence="6" id="KW-0378">Hydrolase</keyword>